<reference evidence="3" key="2">
    <citation type="submission" date="2024-10" db="UniProtKB">
        <authorList>
            <consortium name="EnsemblProtists"/>
        </authorList>
    </citation>
    <scope>IDENTIFICATION</scope>
</reference>
<dbReference type="GO" id="GO:0046872">
    <property type="term" value="F:metal ion binding"/>
    <property type="evidence" value="ECO:0007669"/>
    <property type="project" value="UniProtKB-KW"/>
</dbReference>
<dbReference type="PANTHER" id="PTHR45953">
    <property type="entry name" value="IDURONATE 2-SULFATASE"/>
    <property type="match status" value="1"/>
</dbReference>
<dbReference type="HOGENOM" id="CLU_472875_0_0_1"/>
<dbReference type="Proteomes" id="UP000013827">
    <property type="component" value="Unassembled WGS sequence"/>
</dbReference>
<evidence type="ECO:0000256" key="2">
    <source>
        <dbReference type="ARBA" id="ARBA00022801"/>
    </source>
</evidence>
<dbReference type="PANTHER" id="PTHR45953:SF1">
    <property type="entry name" value="IDURONATE 2-SULFATASE"/>
    <property type="match status" value="1"/>
</dbReference>
<organism evidence="3 4">
    <name type="scientific">Emiliania huxleyi (strain CCMP1516)</name>
    <dbReference type="NCBI Taxonomy" id="280463"/>
    <lineage>
        <taxon>Eukaryota</taxon>
        <taxon>Haptista</taxon>
        <taxon>Haptophyta</taxon>
        <taxon>Prymnesiophyceae</taxon>
        <taxon>Isochrysidales</taxon>
        <taxon>Noelaerhabdaceae</taxon>
        <taxon>Emiliania</taxon>
    </lineage>
</organism>
<dbReference type="InterPro" id="IPR017850">
    <property type="entry name" value="Alkaline_phosphatase_core_sf"/>
</dbReference>
<keyword evidence="4" id="KW-1185">Reference proteome</keyword>
<keyword evidence="1" id="KW-0479">Metal-binding</keyword>
<dbReference type="EnsemblProtists" id="EOD28745">
    <property type="protein sequence ID" value="EOD28745"/>
    <property type="gene ID" value="EMIHUDRAFT_254050"/>
</dbReference>
<dbReference type="GO" id="GO:0005737">
    <property type="term" value="C:cytoplasm"/>
    <property type="evidence" value="ECO:0007669"/>
    <property type="project" value="TreeGrafter"/>
</dbReference>
<protein>
    <recommendedName>
        <fullName evidence="5">Sulfatase N-terminal domain-containing protein</fullName>
    </recommendedName>
</protein>
<dbReference type="Gene3D" id="3.40.720.10">
    <property type="entry name" value="Alkaline Phosphatase, subunit A"/>
    <property type="match status" value="1"/>
</dbReference>
<evidence type="ECO:0008006" key="5">
    <source>
        <dbReference type="Google" id="ProtNLM"/>
    </source>
</evidence>
<dbReference type="STRING" id="2903.R1EQ33"/>
<dbReference type="AlphaFoldDB" id="A0A0D3JZ10"/>
<evidence type="ECO:0000313" key="4">
    <source>
        <dbReference type="Proteomes" id="UP000013827"/>
    </source>
</evidence>
<reference evidence="4" key="1">
    <citation type="journal article" date="2013" name="Nature">
        <title>Pan genome of the phytoplankton Emiliania underpins its global distribution.</title>
        <authorList>
            <person name="Read B.A."/>
            <person name="Kegel J."/>
            <person name="Klute M.J."/>
            <person name="Kuo A."/>
            <person name="Lefebvre S.C."/>
            <person name="Maumus F."/>
            <person name="Mayer C."/>
            <person name="Miller J."/>
            <person name="Monier A."/>
            <person name="Salamov A."/>
            <person name="Young J."/>
            <person name="Aguilar M."/>
            <person name="Claverie J.M."/>
            <person name="Frickenhaus S."/>
            <person name="Gonzalez K."/>
            <person name="Herman E.K."/>
            <person name="Lin Y.C."/>
            <person name="Napier J."/>
            <person name="Ogata H."/>
            <person name="Sarno A.F."/>
            <person name="Shmutz J."/>
            <person name="Schroeder D."/>
            <person name="de Vargas C."/>
            <person name="Verret F."/>
            <person name="von Dassow P."/>
            <person name="Valentin K."/>
            <person name="Van de Peer Y."/>
            <person name="Wheeler G."/>
            <person name="Dacks J.B."/>
            <person name="Delwiche C.F."/>
            <person name="Dyhrman S.T."/>
            <person name="Glockner G."/>
            <person name="John U."/>
            <person name="Richards T."/>
            <person name="Worden A.Z."/>
            <person name="Zhang X."/>
            <person name="Grigoriev I.V."/>
            <person name="Allen A.E."/>
            <person name="Bidle K."/>
            <person name="Borodovsky M."/>
            <person name="Bowler C."/>
            <person name="Brownlee C."/>
            <person name="Cock J.M."/>
            <person name="Elias M."/>
            <person name="Gladyshev V.N."/>
            <person name="Groth M."/>
            <person name="Guda C."/>
            <person name="Hadaegh A."/>
            <person name="Iglesias-Rodriguez M.D."/>
            <person name="Jenkins J."/>
            <person name="Jones B.M."/>
            <person name="Lawson T."/>
            <person name="Leese F."/>
            <person name="Lindquist E."/>
            <person name="Lobanov A."/>
            <person name="Lomsadze A."/>
            <person name="Malik S.B."/>
            <person name="Marsh M.E."/>
            <person name="Mackinder L."/>
            <person name="Mock T."/>
            <person name="Mueller-Roeber B."/>
            <person name="Pagarete A."/>
            <person name="Parker M."/>
            <person name="Probert I."/>
            <person name="Quesneville H."/>
            <person name="Raines C."/>
            <person name="Rensing S.A."/>
            <person name="Riano-Pachon D.M."/>
            <person name="Richier S."/>
            <person name="Rokitta S."/>
            <person name="Shiraiwa Y."/>
            <person name="Soanes D.M."/>
            <person name="van der Giezen M."/>
            <person name="Wahlund T.M."/>
            <person name="Williams B."/>
            <person name="Wilson W."/>
            <person name="Wolfe G."/>
            <person name="Wurch L.L."/>
        </authorList>
    </citation>
    <scope>NUCLEOTIDE SEQUENCE</scope>
</reference>
<dbReference type="KEGG" id="ehx:EMIHUDRAFT_254050"/>
<accession>A0A0D3JZ10</accession>
<sequence>MLSFLSATPALRVPAPMMQLQTGVGTMAAAIADIAHEPKASGSTTKASQSTCPRRVGTFATPPTGAHSVLYLILDDWSHAAHCVPSRNSFLSGRSPETTRVLGSVDRAQALHDGTGRDPHSTYANKTRCGASWTSLPEHFHTQGWHVFGAGKIFHGGQTNSEMALRYSPKQARSYLKHNYGACPRDGCEIRRITDSQRPSRGAIDFCVVDDDSKLFDEMLAERTIHQLDEAVRMQRSGGRPFMVMAGFVRPHAPWMVPRRKWLELNKHGALDACSLYETTFSATNAANIGCQRSPKTWLVPEQSTNNTCSFAEKDLLDGLECGRPIDTSVRTEARRAYFGAPQPAGPAEVEWPLEGKDVSVVFTKQIPLQQSTEGFEVAFSQFFRCNAVSGRCEPPEAEPWASGPGWHCLCTCSEEKDAANGPLFMGYAVRTFRFRYVAWMRWSNGSALWGTPPVAEELYMYDLQSGMQSGRRALHHPAARRGLQPANTTTASGAIFGGPSGEEWQELERWATLCPRVYEAKDLSRSPTYAKTKQILLERVRKRFEPGYVASLPWPPWGKPAEPQVLVDDVTGSRDR</sequence>
<dbReference type="SUPFAM" id="SSF53649">
    <property type="entry name" value="Alkaline phosphatase-like"/>
    <property type="match status" value="1"/>
</dbReference>
<proteinExistence type="predicted"/>
<dbReference type="GeneID" id="17274292"/>
<dbReference type="GO" id="GO:0004423">
    <property type="term" value="F:iduronate-2-sulfatase activity"/>
    <property type="evidence" value="ECO:0007669"/>
    <property type="project" value="TreeGrafter"/>
</dbReference>
<dbReference type="PaxDb" id="2903-EOD28745"/>
<keyword evidence="2" id="KW-0378">Hydrolase</keyword>
<name>A0A0D3JZ10_EMIH1</name>
<evidence type="ECO:0000313" key="3">
    <source>
        <dbReference type="EnsemblProtists" id="EOD28745"/>
    </source>
</evidence>
<dbReference type="RefSeq" id="XP_005781174.1">
    <property type="nucleotide sequence ID" value="XM_005781117.1"/>
</dbReference>
<evidence type="ECO:0000256" key="1">
    <source>
        <dbReference type="ARBA" id="ARBA00022723"/>
    </source>
</evidence>